<dbReference type="InterPro" id="IPR003439">
    <property type="entry name" value="ABC_transporter-like_ATP-bd"/>
</dbReference>
<evidence type="ECO:0000256" key="13">
    <source>
        <dbReference type="ARBA" id="ARBA00023204"/>
    </source>
</evidence>
<dbReference type="PANTHER" id="PTHR43152">
    <property type="entry name" value="UVRABC SYSTEM PROTEIN A"/>
    <property type="match status" value="1"/>
</dbReference>
<evidence type="ECO:0000256" key="5">
    <source>
        <dbReference type="ARBA" id="ARBA00022741"/>
    </source>
</evidence>
<evidence type="ECO:0000256" key="2">
    <source>
        <dbReference type="ARBA" id="ARBA00022490"/>
    </source>
</evidence>
<evidence type="ECO:0000256" key="6">
    <source>
        <dbReference type="ARBA" id="ARBA00022763"/>
    </source>
</evidence>
<dbReference type="GO" id="GO:0004518">
    <property type="term" value="F:nuclease activity"/>
    <property type="evidence" value="ECO:0007669"/>
    <property type="project" value="UniProtKB-KW"/>
</dbReference>
<dbReference type="GO" id="GO:0016887">
    <property type="term" value="F:ATP hydrolysis activity"/>
    <property type="evidence" value="ECO:0007669"/>
    <property type="project" value="InterPro"/>
</dbReference>
<evidence type="ECO:0000313" key="18">
    <source>
        <dbReference type="EMBL" id="ASV76830.1"/>
    </source>
</evidence>
<comment type="subcellular location">
    <subcellularLocation>
        <location evidence="1">Cytoplasm</location>
    </subcellularLocation>
</comment>
<evidence type="ECO:0000256" key="14">
    <source>
        <dbReference type="ARBA" id="ARBA00038000"/>
    </source>
</evidence>
<dbReference type="Proteomes" id="UP000215086">
    <property type="component" value="Chromosome"/>
</dbReference>
<dbReference type="OrthoDB" id="9809851at2"/>
<dbReference type="Pfam" id="PF17755">
    <property type="entry name" value="UvrA_DNA-bind"/>
    <property type="match status" value="1"/>
</dbReference>
<evidence type="ECO:0000256" key="1">
    <source>
        <dbReference type="ARBA" id="ARBA00004496"/>
    </source>
</evidence>
<evidence type="ECO:0000256" key="4">
    <source>
        <dbReference type="ARBA" id="ARBA00022737"/>
    </source>
</evidence>
<keyword evidence="9" id="KW-0862">Zinc</keyword>
<keyword evidence="5" id="KW-0547">Nucleotide-binding</keyword>
<protein>
    <recommendedName>
        <fullName evidence="15">UvrABC system protein A</fullName>
    </recommendedName>
    <alternativeName>
        <fullName evidence="16">Excinuclease ABC subunit A</fullName>
    </alternativeName>
</protein>
<proteinExistence type="inferred from homology"/>
<gene>
    <name evidence="18" type="ORF">THTE_4229</name>
</gene>
<dbReference type="PANTHER" id="PTHR43152:SF3">
    <property type="entry name" value="UVRABC SYSTEM PROTEIN A"/>
    <property type="match status" value="1"/>
</dbReference>
<keyword evidence="11" id="KW-0267">Excision nuclease</keyword>
<dbReference type="GO" id="GO:0003677">
    <property type="term" value="F:DNA binding"/>
    <property type="evidence" value="ECO:0007669"/>
    <property type="project" value="UniProtKB-KW"/>
</dbReference>
<evidence type="ECO:0000256" key="15">
    <source>
        <dbReference type="ARBA" id="ARBA00039316"/>
    </source>
</evidence>
<keyword evidence="10" id="KW-0067">ATP-binding</keyword>
<evidence type="ECO:0000256" key="16">
    <source>
        <dbReference type="ARBA" id="ARBA00042156"/>
    </source>
</evidence>
<dbReference type="Gene3D" id="1.20.1580.10">
    <property type="entry name" value="ABC transporter ATPase like domain"/>
    <property type="match status" value="2"/>
</dbReference>
<evidence type="ECO:0000256" key="8">
    <source>
        <dbReference type="ARBA" id="ARBA00022771"/>
    </source>
</evidence>
<evidence type="ECO:0000256" key="11">
    <source>
        <dbReference type="ARBA" id="ARBA00022881"/>
    </source>
</evidence>
<dbReference type="InterPro" id="IPR017871">
    <property type="entry name" value="ABC_transporter-like_CS"/>
</dbReference>
<dbReference type="RefSeq" id="WP_157732191.1">
    <property type="nucleotide sequence ID" value="NZ_CP018477.1"/>
</dbReference>
<evidence type="ECO:0000313" key="19">
    <source>
        <dbReference type="Proteomes" id="UP000215086"/>
    </source>
</evidence>
<keyword evidence="7" id="KW-0228">DNA excision</keyword>
<sequence>MSGQIELYGCREGNLKGIDVKIPYNKVTVITGVSGSGKSSLAFDTIFAEGRRRIIESLDQRELYFVSPIFAPKVDIVLGLPPTIAVRQSQHFHNPRSTVGTTTRVSSFLHVLFATCGEIPCRNCSTQERPVYNPAFRTYCRSCGKEIRKFQPGAFSNHSPTGACPECGGEGVTKSVDIEKVYPDPNLSIAEGGLKFGGPKKGTMKWNFFVRFLEQFGCDISTPYSQWPREAKVALFYGAKRTKKRPLEFPGIINEIEKTLKQTESLRVRRELECFLSKTTCPTCGGAGIDPEAASVVLGGKTVREWQCSDMISIAKALQELRFGDVRDQFAELPRMKILELIRILDELGVSYLALDRKTASLSAGEMHRVYLASHLASNISGVLYVLDEPTVGVHPKEVPSFLRVIRGLVESGSGNTVLIVEHDPQVIEQADYIIELGPGPSKFGGTKVCEGTPSHIRLCYQSSATAEAITADISYLKRQRREVGEEKLEIRSARANNLRNVDVDIPLHVLVCIAGVSGSGKSSLVIDSLCWYARTATSRTRQSEPCTLVGRDRITDIVLVDQAPIGHNSRSVVATYTKVFDRLRHIFARSPEAHKLGLDERSFTFNGPHGACSTCHGFGRICPPNGMIADLNVVCPECGGKRFNGTVLSVKYRGYSIADVLDMDISEARHLFSDVPAIAAKLEDLEAIGLGYICLGQSTDTLSGGESQRLKLAAELSKKKKGGVLYVFDEPTAGLHLRDIRNLLTVFDRLLDMGHSVVIIEHDPFVIWASDYVIEMGPGAGPQGGSVIAEGTPVEIAKKDTPTGQALRALWQSRSC</sequence>
<comment type="similarity">
    <text evidence="14">Belongs to the ABC transporter superfamily. UvrA family.</text>
</comment>
<evidence type="ECO:0000256" key="12">
    <source>
        <dbReference type="ARBA" id="ARBA00023125"/>
    </source>
</evidence>
<keyword evidence="4" id="KW-0677">Repeat</keyword>
<dbReference type="GO" id="GO:0006281">
    <property type="term" value="P:DNA repair"/>
    <property type="evidence" value="ECO:0007669"/>
    <property type="project" value="UniProtKB-KW"/>
</dbReference>
<keyword evidence="12" id="KW-0238">DNA-binding</keyword>
<evidence type="ECO:0000259" key="17">
    <source>
        <dbReference type="PROSITE" id="PS50893"/>
    </source>
</evidence>
<feature type="domain" description="ABC transporter" evidence="17">
    <location>
        <begin position="484"/>
        <end position="810"/>
    </location>
</feature>
<keyword evidence="2" id="KW-0963">Cytoplasm</keyword>
<name>A0A286RLJ2_9BACT</name>
<evidence type="ECO:0000256" key="9">
    <source>
        <dbReference type="ARBA" id="ARBA00022833"/>
    </source>
</evidence>
<keyword evidence="8" id="KW-0863">Zinc-finger</keyword>
<dbReference type="EMBL" id="CP018477">
    <property type="protein sequence ID" value="ASV76830.1"/>
    <property type="molecule type" value="Genomic_DNA"/>
</dbReference>
<dbReference type="InterPro" id="IPR027417">
    <property type="entry name" value="P-loop_NTPase"/>
</dbReference>
<keyword evidence="3" id="KW-0479">Metal-binding</keyword>
<keyword evidence="19" id="KW-1185">Reference proteome</keyword>
<evidence type="ECO:0000256" key="10">
    <source>
        <dbReference type="ARBA" id="ARBA00022840"/>
    </source>
</evidence>
<dbReference type="GO" id="GO:0008270">
    <property type="term" value="F:zinc ion binding"/>
    <property type="evidence" value="ECO:0007669"/>
    <property type="project" value="UniProtKB-KW"/>
</dbReference>
<dbReference type="GO" id="GO:0005524">
    <property type="term" value="F:ATP binding"/>
    <property type="evidence" value="ECO:0007669"/>
    <property type="project" value="UniProtKB-KW"/>
</dbReference>
<accession>A0A286RLJ2</accession>
<dbReference type="AlphaFoldDB" id="A0A286RLJ2"/>
<dbReference type="Gene3D" id="3.40.50.300">
    <property type="entry name" value="P-loop containing nucleotide triphosphate hydrolases"/>
    <property type="match status" value="2"/>
</dbReference>
<dbReference type="PROSITE" id="PS50893">
    <property type="entry name" value="ABC_TRANSPORTER_2"/>
    <property type="match status" value="1"/>
</dbReference>
<reference evidence="18 19" key="1">
    <citation type="journal article" name="Front. Microbiol.">
        <title>Sugar Metabolism of the First Thermophilic Planctomycete Thermogutta terrifontis: Comparative Genomic and Transcriptomic Approaches.</title>
        <authorList>
            <person name="Elcheninov A.G."/>
            <person name="Menzel P."/>
            <person name="Gudbergsdottir S.R."/>
            <person name="Slesarev A.I."/>
            <person name="Kadnikov V.V."/>
            <person name="Krogh A."/>
            <person name="Bonch-Osmolovskaya E.A."/>
            <person name="Peng X."/>
            <person name="Kublanov I.V."/>
        </authorList>
    </citation>
    <scope>NUCLEOTIDE SEQUENCE [LARGE SCALE GENOMIC DNA]</scope>
    <source>
        <strain evidence="18 19">R1</strain>
    </source>
</reference>
<keyword evidence="6" id="KW-0227">DNA damage</keyword>
<dbReference type="SUPFAM" id="SSF52540">
    <property type="entry name" value="P-loop containing nucleoside triphosphate hydrolases"/>
    <property type="match status" value="2"/>
</dbReference>
<dbReference type="GO" id="GO:0005737">
    <property type="term" value="C:cytoplasm"/>
    <property type="evidence" value="ECO:0007669"/>
    <property type="project" value="UniProtKB-SubCell"/>
</dbReference>
<evidence type="ECO:0000256" key="3">
    <source>
        <dbReference type="ARBA" id="ARBA00022723"/>
    </source>
</evidence>
<organism evidence="18 19">
    <name type="scientific">Thermogutta terrifontis</name>
    <dbReference type="NCBI Taxonomy" id="1331910"/>
    <lineage>
        <taxon>Bacteria</taxon>
        <taxon>Pseudomonadati</taxon>
        <taxon>Planctomycetota</taxon>
        <taxon>Planctomycetia</taxon>
        <taxon>Pirellulales</taxon>
        <taxon>Thermoguttaceae</taxon>
        <taxon>Thermogutta</taxon>
    </lineage>
</organism>
<dbReference type="KEGG" id="ttf:THTE_4229"/>
<dbReference type="Gene3D" id="1.10.8.280">
    <property type="entry name" value="ABC transporter ATPase domain-like"/>
    <property type="match status" value="1"/>
</dbReference>
<dbReference type="PROSITE" id="PS00211">
    <property type="entry name" value="ABC_TRANSPORTER_1"/>
    <property type="match status" value="1"/>
</dbReference>
<dbReference type="InterPro" id="IPR041552">
    <property type="entry name" value="UvrA_DNA-bd"/>
</dbReference>
<evidence type="ECO:0000256" key="7">
    <source>
        <dbReference type="ARBA" id="ARBA00022769"/>
    </source>
</evidence>
<keyword evidence="13" id="KW-0234">DNA repair</keyword>